<keyword evidence="2 8" id="KW-0479">Metal-binding</keyword>
<keyword evidence="11" id="KW-1185">Reference proteome</keyword>
<feature type="binding site" evidence="8">
    <location>
        <position position="189"/>
    </location>
    <ligand>
        <name>Zn(2+)</name>
        <dbReference type="ChEBI" id="CHEBI:29105"/>
    </ligand>
</feature>
<evidence type="ECO:0000256" key="1">
    <source>
        <dbReference type="ARBA" id="ARBA00010716"/>
    </source>
</evidence>
<evidence type="ECO:0000256" key="8">
    <source>
        <dbReference type="PIRSR" id="PIRSR038994-3"/>
    </source>
</evidence>
<dbReference type="AlphaFoldDB" id="A0A420XTG2"/>
<dbReference type="InterPro" id="IPR003764">
    <property type="entry name" value="GlcNAc_6-P_deAcase"/>
</dbReference>
<dbReference type="NCBIfam" id="TIGR00221">
    <property type="entry name" value="nagA"/>
    <property type="match status" value="1"/>
</dbReference>
<dbReference type="Pfam" id="PF01979">
    <property type="entry name" value="Amidohydro_1"/>
    <property type="match status" value="1"/>
</dbReference>
<feature type="binding site" evidence="7">
    <location>
        <position position="134"/>
    </location>
    <ligand>
        <name>substrate</name>
    </ligand>
</feature>
<accession>A0A420XTG2</accession>
<feature type="binding site" evidence="7">
    <location>
        <begin position="299"/>
        <end position="301"/>
    </location>
    <ligand>
        <name>substrate</name>
    </ligand>
</feature>
<feature type="binding site" evidence="8">
    <location>
        <position position="210"/>
    </location>
    <ligand>
        <name>Zn(2+)</name>
        <dbReference type="ChEBI" id="CHEBI:29105"/>
    </ligand>
</feature>
<protein>
    <submittedName>
        <fullName evidence="10">N-acetylglucosamine-6-phosphate deacetylase</fullName>
    </submittedName>
</protein>
<feature type="binding site" evidence="7">
    <location>
        <position position="244"/>
    </location>
    <ligand>
        <name>substrate</name>
    </ligand>
</feature>
<evidence type="ECO:0000256" key="4">
    <source>
        <dbReference type="ARBA" id="ARBA00023277"/>
    </source>
</evidence>
<sequence length="388" mass="39864">MTTYVAATRLVTRDGVLSPGWVSVENGVFTEVASGSPPESASVQRTLDGWAVPGFIDLHMHGGGGFDVAASPEQMMGAVEFHQRHGTTRTLVSLVAAPLTDLRTQLGWVAGLAGDACLGAHLEGPFLAASACGAQNPLFLRHPDPALVEQLAGAARGHLRTITVAPELPDALASTRAAVELGVVVGVGHTAASYDEASAAYESGATLATHLFNAMPAIHHREPGAVTAALRYAVGCEVVNDGVHVHPAISSLVAEVPGRLALVTDAMAAAGAPAGRYRLGGQDVDVVDGQARLSRSGALAGSTLTMDAAFRRSVRQSGLTVEAASRAASANPARVLGIAATHGSIAPGYVADLVDLDDDLHVRAVMRAGSWLPAHAPRRSPVRARAQT</sequence>
<feature type="binding site" evidence="7">
    <location>
        <begin position="213"/>
        <end position="214"/>
    </location>
    <ligand>
        <name>substrate</name>
    </ligand>
</feature>
<dbReference type="Gene3D" id="2.30.40.10">
    <property type="entry name" value="Urease, subunit C, domain 1"/>
    <property type="match status" value="1"/>
</dbReference>
<keyword evidence="3 5" id="KW-0378">Hydrolase</keyword>
<evidence type="ECO:0000313" key="11">
    <source>
        <dbReference type="Proteomes" id="UP000281955"/>
    </source>
</evidence>
<reference evidence="10 11" key="1">
    <citation type="submission" date="2018-10" db="EMBL/GenBank/DDBJ databases">
        <title>Genomic Encyclopedia of Archaeal and Bacterial Type Strains, Phase II (KMG-II): from individual species to whole genera.</title>
        <authorList>
            <person name="Goeker M."/>
        </authorList>
    </citation>
    <scope>NUCLEOTIDE SEQUENCE [LARGE SCALE GENOMIC DNA]</scope>
    <source>
        <strain evidence="10 11">RP-AC37</strain>
    </source>
</reference>
<dbReference type="GO" id="GO:0008448">
    <property type="term" value="F:N-acetylglucosamine-6-phosphate deacetylase activity"/>
    <property type="evidence" value="ECO:0007669"/>
    <property type="project" value="InterPro"/>
</dbReference>
<evidence type="ECO:0000256" key="7">
    <source>
        <dbReference type="PIRSR" id="PIRSR038994-2"/>
    </source>
</evidence>
<evidence type="ECO:0000256" key="2">
    <source>
        <dbReference type="ARBA" id="ARBA00022723"/>
    </source>
</evidence>
<proteinExistence type="inferred from homology"/>
<keyword evidence="4 5" id="KW-0119">Carbohydrate metabolism</keyword>
<comment type="cofactor">
    <cofactor evidence="8">
        <name>a divalent metal cation</name>
        <dbReference type="ChEBI" id="CHEBI:60240"/>
    </cofactor>
    <text evidence="8">Binds 1 divalent metal cation per subunit.</text>
</comment>
<evidence type="ECO:0000259" key="9">
    <source>
        <dbReference type="Pfam" id="PF01979"/>
    </source>
</evidence>
<dbReference type="Gene3D" id="3.20.20.140">
    <property type="entry name" value="Metal-dependent hydrolases"/>
    <property type="match status" value="1"/>
</dbReference>
<dbReference type="PIRSF" id="PIRSF038994">
    <property type="entry name" value="NagA"/>
    <property type="match status" value="1"/>
</dbReference>
<evidence type="ECO:0000313" key="10">
    <source>
        <dbReference type="EMBL" id="RKS80047.1"/>
    </source>
</evidence>
<dbReference type="InterPro" id="IPR006680">
    <property type="entry name" value="Amidohydro-rel"/>
</dbReference>
<organism evidence="10 11">
    <name type="scientific">Motilibacter peucedani</name>
    <dbReference type="NCBI Taxonomy" id="598650"/>
    <lineage>
        <taxon>Bacteria</taxon>
        <taxon>Bacillati</taxon>
        <taxon>Actinomycetota</taxon>
        <taxon>Actinomycetes</taxon>
        <taxon>Motilibacterales</taxon>
        <taxon>Motilibacteraceae</taxon>
        <taxon>Motilibacter</taxon>
    </lineage>
</organism>
<evidence type="ECO:0000256" key="3">
    <source>
        <dbReference type="ARBA" id="ARBA00022801"/>
    </source>
</evidence>
<feature type="active site" description="Proton donor/acceptor" evidence="6">
    <location>
        <position position="265"/>
    </location>
</feature>
<dbReference type="GO" id="GO:0046872">
    <property type="term" value="F:metal ion binding"/>
    <property type="evidence" value="ECO:0007669"/>
    <property type="project" value="UniProtKB-KW"/>
</dbReference>
<dbReference type="PANTHER" id="PTHR11113">
    <property type="entry name" value="N-ACETYLGLUCOSAMINE-6-PHOSPHATE DEACETYLASE"/>
    <property type="match status" value="1"/>
</dbReference>
<dbReference type="SUPFAM" id="SSF51338">
    <property type="entry name" value="Composite domain of metallo-dependent hydrolases"/>
    <property type="match status" value="1"/>
</dbReference>
<comment type="caution">
    <text evidence="10">The sequence shown here is derived from an EMBL/GenBank/DDBJ whole genome shotgun (WGS) entry which is preliminary data.</text>
</comment>
<feature type="binding site" evidence="7">
    <location>
        <position position="221"/>
    </location>
    <ligand>
        <name>substrate</name>
    </ligand>
</feature>
<feature type="binding site" evidence="8">
    <location>
        <position position="123"/>
    </location>
    <ligand>
        <name>Zn(2+)</name>
        <dbReference type="ChEBI" id="CHEBI:29105"/>
    </ligand>
</feature>
<evidence type="ECO:0000256" key="6">
    <source>
        <dbReference type="PIRSR" id="PIRSR038994-1"/>
    </source>
</evidence>
<dbReference type="PANTHER" id="PTHR11113:SF14">
    <property type="entry name" value="N-ACETYLGLUCOSAMINE-6-PHOSPHATE DEACETYLASE"/>
    <property type="match status" value="1"/>
</dbReference>
<dbReference type="Proteomes" id="UP000281955">
    <property type="component" value="Unassembled WGS sequence"/>
</dbReference>
<name>A0A420XTG2_9ACTN</name>
<dbReference type="InParanoid" id="A0A420XTG2"/>
<dbReference type="EMBL" id="RBWV01000009">
    <property type="protein sequence ID" value="RKS80047.1"/>
    <property type="molecule type" value="Genomic_DNA"/>
</dbReference>
<dbReference type="RefSeq" id="WP_121191787.1">
    <property type="nucleotide sequence ID" value="NZ_RBWV01000009.1"/>
</dbReference>
<feature type="domain" description="Amidohydrolase-related" evidence="9">
    <location>
        <begin position="51"/>
        <end position="370"/>
    </location>
</feature>
<dbReference type="GO" id="GO:0006046">
    <property type="term" value="P:N-acetylglucosamine catabolic process"/>
    <property type="evidence" value="ECO:0007669"/>
    <property type="project" value="TreeGrafter"/>
</dbReference>
<comment type="similarity">
    <text evidence="1 5">Belongs to the metallo-dependent hydrolases superfamily. NagA family.</text>
</comment>
<gene>
    <name evidence="10" type="ORF">CLV35_0466</name>
</gene>
<dbReference type="OrthoDB" id="9776488at2"/>
<dbReference type="SUPFAM" id="SSF51556">
    <property type="entry name" value="Metallo-dependent hydrolases"/>
    <property type="match status" value="1"/>
</dbReference>
<dbReference type="InterPro" id="IPR032466">
    <property type="entry name" value="Metal_Hydrolase"/>
</dbReference>
<dbReference type="InterPro" id="IPR011059">
    <property type="entry name" value="Metal-dep_hydrolase_composite"/>
</dbReference>
<dbReference type="FunCoup" id="A0A420XTG2">
    <property type="interactions" value="134"/>
</dbReference>
<evidence type="ECO:0000256" key="5">
    <source>
        <dbReference type="PIRNR" id="PIRNR038994"/>
    </source>
</evidence>